<dbReference type="RefSeq" id="WP_343841591.1">
    <property type="nucleotide sequence ID" value="NZ_BAAAEI010000006.1"/>
</dbReference>
<evidence type="ECO:0000256" key="2">
    <source>
        <dbReference type="SAM" id="SignalP"/>
    </source>
</evidence>
<evidence type="ECO:0000313" key="3">
    <source>
        <dbReference type="EMBL" id="GAA0344306.1"/>
    </source>
</evidence>
<organism evidence="3 4">
    <name type="scientific">Bowmanella denitrificans</name>
    <dbReference type="NCBI Taxonomy" id="366582"/>
    <lineage>
        <taxon>Bacteria</taxon>
        <taxon>Pseudomonadati</taxon>
        <taxon>Pseudomonadota</taxon>
        <taxon>Gammaproteobacteria</taxon>
        <taxon>Alteromonadales</taxon>
        <taxon>Alteromonadaceae</taxon>
        <taxon>Bowmanella</taxon>
    </lineage>
</organism>
<feature type="signal peptide" evidence="2">
    <location>
        <begin position="1"/>
        <end position="22"/>
    </location>
</feature>
<keyword evidence="1" id="KW-0812">Transmembrane</keyword>
<sequence>MKKNTFRILLLLSLLLPFLSVAAALVIPNENLDKVSDYISELEAEYNRQLLSDVWMAVTAGVVLAVVAASYVGLFMFKSWARHLFVVAFVLMIPTYFSDGVYVSTGLADLLHDISNLLSGGLIALMYTGPIKQCFVEPDIEQNT</sequence>
<dbReference type="Proteomes" id="UP001501757">
    <property type="component" value="Unassembled WGS sequence"/>
</dbReference>
<comment type="caution">
    <text evidence="3">The sequence shown here is derived from an EMBL/GenBank/DDBJ whole genome shotgun (WGS) entry which is preliminary data.</text>
</comment>
<evidence type="ECO:0008006" key="5">
    <source>
        <dbReference type="Google" id="ProtNLM"/>
    </source>
</evidence>
<protein>
    <recommendedName>
        <fullName evidence="5">VanZ-like domain-containing protein</fullName>
    </recommendedName>
</protein>
<keyword evidence="4" id="KW-1185">Reference proteome</keyword>
<name>A0ABP3GFK9_9ALTE</name>
<reference evidence="4" key="1">
    <citation type="journal article" date="2019" name="Int. J. Syst. Evol. Microbiol.">
        <title>The Global Catalogue of Microorganisms (GCM) 10K type strain sequencing project: providing services to taxonomists for standard genome sequencing and annotation.</title>
        <authorList>
            <consortium name="The Broad Institute Genomics Platform"/>
            <consortium name="The Broad Institute Genome Sequencing Center for Infectious Disease"/>
            <person name="Wu L."/>
            <person name="Ma J."/>
        </authorList>
    </citation>
    <scope>NUCLEOTIDE SEQUENCE [LARGE SCALE GENOMIC DNA]</scope>
    <source>
        <strain evidence="4">JCM 13378</strain>
    </source>
</reference>
<evidence type="ECO:0000256" key="1">
    <source>
        <dbReference type="SAM" id="Phobius"/>
    </source>
</evidence>
<proteinExistence type="predicted"/>
<feature type="chain" id="PRO_5046730222" description="VanZ-like domain-containing protein" evidence="2">
    <location>
        <begin position="23"/>
        <end position="144"/>
    </location>
</feature>
<keyword evidence="1" id="KW-1133">Transmembrane helix</keyword>
<dbReference type="EMBL" id="BAAAEI010000006">
    <property type="protein sequence ID" value="GAA0344306.1"/>
    <property type="molecule type" value="Genomic_DNA"/>
</dbReference>
<feature type="transmembrane region" description="Helical" evidence="1">
    <location>
        <begin position="84"/>
        <end position="103"/>
    </location>
</feature>
<keyword evidence="1" id="KW-0472">Membrane</keyword>
<accession>A0ABP3GFK9</accession>
<keyword evidence="2" id="KW-0732">Signal</keyword>
<evidence type="ECO:0000313" key="4">
    <source>
        <dbReference type="Proteomes" id="UP001501757"/>
    </source>
</evidence>
<feature type="transmembrane region" description="Helical" evidence="1">
    <location>
        <begin position="54"/>
        <end position="77"/>
    </location>
</feature>
<gene>
    <name evidence="3" type="ORF">GCM10009092_05930</name>
</gene>